<keyword evidence="2 7" id="KW-0812">Transmembrane</keyword>
<name>A0AAJ5TXI2_9GAMM</name>
<comment type="function">
    <text evidence="5">NDH-1 shuttles electrons from NADH, via FMN and iron-sulfur (Fe-S) centers, to quinones in the respiratory chain. Couples the redox reaction to proton translocation (for every two electrons transferred, four hydrogen ions are translocated across the cytoplasmic membrane), and thus conserves the redox energy in a proton gradient.</text>
</comment>
<dbReference type="GO" id="GO:0042773">
    <property type="term" value="P:ATP synthesis coupled electron transport"/>
    <property type="evidence" value="ECO:0007669"/>
    <property type="project" value="InterPro"/>
</dbReference>
<comment type="catalytic activity">
    <reaction evidence="7">
        <text>a quinone + NADH + 5 H(+)(in) = a quinol + NAD(+) + 4 H(+)(out)</text>
        <dbReference type="Rhea" id="RHEA:57888"/>
        <dbReference type="ChEBI" id="CHEBI:15378"/>
        <dbReference type="ChEBI" id="CHEBI:24646"/>
        <dbReference type="ChEBI" id="CHEBI:57540"/>
        <dbReference type="ChEBI" id="CHEBI:57945"/>
        <dbReference type="ChEBI" id="CHEBI:132124"/>
    </reaction>
</comment>
<feature type="transmembrane region" description="Helical" evidence="7">
    <location>
        <begin position="407"/>
        <end position="431"/>
    </location>
</feature>
<feature type="transmembrane region" description="Helical" evidence="7">
    <location>
        <begin position="271"/>
        <end position="292"/>
    </location>
</feature>
<keyword evidence="7" id="KW-0830">Ubiquinone</keyword>
<evidence type="ECO:0000256" key="3">
    <source>
        <dbReference type="ARBA" id="ARBA00022989"/>
    </source>
</evidence>
<keyword evidence="7" id="KW-0520">NAD</keyword>
<feature type="transmembrane region" description="Helical" evidence="7">
    <location>
        <begin position="329"/>
        <end position="353"/>
    </location>
</feature>
<feature type="transmembrane region" description="Helical" evidence="7">
    <location>
        <begin position="202"/>
        <end position="226"/>
    </location>
</feature>
<dbReference type="GO" id="GO:0008137">
    <property type="term" value="F:NADH dehydrogenase (ubiquinone) activity"/>
    <property type="evidence" value="ECO:0007669"/>
    <property type="project" value="InterPro"/>
</dbReference>
<dbReference type="Pfam" id="PF00361">
    <property type="entry name" value="Proton_antipo_M"/>
    <property type="match status" value="1"/>
</dbReference>
<evidence type="ECO:0000256" key="2">
    <source>
        <dbReference type="ARBA" id="ARBA00022692"/>
    </source>
</evidence>
<dbReference type="PANTHER" id="PTHR22773">
    <property type="entry name" value="NADH DEHYDROGENASE"/>
    <property type="match status" value="1"/>
</dbReference>
<evidence type="ECO:0000256" key="8">
    <source>
        <dbReference type="RuleBase" id="RU000320"/>
    </source>
</evidence>
<dbReference type="RefSeq" id="WP_158365571.1">
    <property type="nucleotide sequence ID" value="NZ_CP034882.1"/>
</dbReference>
<gene>
    <name evidence="7" type="primary">nuoN</name>
    <name evidence="10" type="ORF">OW720_00855</name>
</gene>
<feature type="transmembrane region" description="Helical" evidence="7">
    <location>
        <begin position="373"/>
        <end position="395"/>
    </location>
</feature>
<feature type="transmembrane region" description="Helical" evidence="7">
    <location>
        <begin position="159"/>
        <end position="181"/>
    </location>
</feature>
<evidence type="ECO:0000256" key="7">
    <source>
        <dbReference type="HAMAP-Rule" id="MF_00445"/>
    </source>
</evidence>
<sequence>MIINIQQLTAFLPFFIVIFSLTTVILSISYSRNHFFTAVFVILSFIAVFFSLFFLTSQVPLDVGILFHIDGYSIFYIGMIIIASISTCVFSYPSLVRYPYNKEEFYLLILISNLGAILSIVSNHMSSLFINIEIMSIPMFGLIAYFNNKKHSLESAFKYVILSSIASSFLLLGISWVYSISGNLSFSSINHVLNIISLNEKLVVVFGIIMILISLFFKLSIVPFHLWTPDVYQGTPSVVLSFFSTVGKISTFGILLHFLSHISSLNNNILYFLLSLITIFSMLIGNLMALFQNNLKRFFGYSSISQLGYLFVVLLVSKNNYLLSLEASSIYLCGYLFSNIAYFGIINLVSNFYNNSVNSISSYKGFFWSEPGLSSILTLVLLSLAGFPMTLGFIGKFYILSIIIKEHLWIVGISFLVSTILGFYCYLRIIINLYLDPSNILLGQKLNIFKNWLYAPSAIIIFFSAMIILILGVYPNPLINFIKLMSFL</sequence>
<keyword evidence="7" id="KW-1278">Translocase</keyword>
<dbReference type="InterPro" id="IPR010096">
    <property type="entry name" value="NADH-Q_OxRdtase_suN/2"/>
</dbReference>
<dbReference type="EMBL" id="CP113406">
    <property type="protein sequence ID" value="WAI19114.1"/>
    <property type="molecule type" value="Genomic_DNA"/>
</dbReference>
<evidence type="ECO:0000256" key="6">
    <source>
        <dbReference type="ARBA" id="ARBA00025811"/>
    </source>
</evidence>
<comment type="similarity">
    <text evidence="7">Belongs to the complex I subunit 2 family.</text>
</comment>
<evidence type="ECO:0000256" key="4">
    <source>
        <dbReference type="ARBA" id="ARBA00023136"/>
    </source>
</evidence>
<feature type="transmembrane region" description="Helical" evidence="7">
    <location>
        <begin position="128"/>
        <end position="147"/>
    </location>
</feature>
<keyword evidence="3 7" id="KW-1133">Transmembrane helix</keyword>
<evidence type="ECO:0000313" key="10">
    <source>
        <dbReference type="EMBL" id="WAI19114.1"/>
    </source>
</evidence>
<comment type="subcellular location">
    <subcellularLocation>
        <location evidence="7">Cell membrane</location>
        <topology evidence="7">Multi-pass membrane protein</topology>
    </subcellularLocation>
    <subcellularLocation>
        <location evidence="1">Endomembrane system</location>
        <topology evidence="1">Multi-pass membrane protein</topology>
    </subcellularLocation>
    <subcellularLocation>
        <location evidence="8">Membrane</location>
        <topology evidence="8">Multi-pass membrane protein</topology>
    </subcellularLocation>
</comment>
<dbReference type="GO" id="GO:0005886">
    <property type="term" value="C:plasma membrane"/>
    <property type="evidence" value="ECO:0007669"/>
    <property type="project" value="UniProtKB-SubCell"/>
</dbReference>
<dbReference type="EC" id="7.1.1.-" evidence="7"/>
<comment type="subunit">
    <text evidence="7">NDH-1 is composed of 13 different subunits. Subunits NuoA, H, J, K, L, M, N constitute the membrane sector of the complex.</text>
</comment>
<feature type="transmembrane region" description="Helical" evidence="7">
    <location>
        <begin position="73"/>
        <end position="93"/>
    </location>
</feature>
<keyword evidence="7" id="KW-1003">Cell membrane</keyword>
<dbReference type="GO" id="GO:0012505">
    <property type="term" value="C:endomembrane system"/>
    <property type="evidence" value="ECO:0007669"/>
    <property type="project" value="UniProtKB-SubCell"/>
</dbReference>
<comment type="subunit">
    <text evidence="6">Composed of 13 different subunits. Subunits NuoA, H, J, K, L, M, N constitute the membrane sector of the complex.</text>
</comment>
<dbReference type="InterPro" id="IPR001750">
    <property type="entry name" value="ND/Mrp_TM"/>
</dbReference>
<keyword evidence="7" id="KW-0874">Quinone</keyword>
<dbReference type="Proteomes" id="UP001163440">
    <property type="component" value="Chromosome"/>
</dbReference>
<feature type="transmembrane region" description="Helical" evidence="7">
    <location>
        <begin position="12"/>
        <end position="30"/>
    </location>
</feature>
<dbReference type="GO" id="GO:0048038">
    <property type="term" value="F:quinone binding"/>
    <property type="evidence" value="ECO:0007669"/>
    <property type="project" value="UniProtKB-KW"/>
</dbReference>
<comment type="function">
    <text evidence="7">NDH-1 shuttles electrons from NADH, via FMN and iron-sulfur (Fe-S) centers, to quinones in the respiratory chain. The immediate electron acceptor for the enzyme in this species is believed to be ubiquinone. Couples the redox reaction to proton translocation (for every two electrons transferred, four hydrogen ions are translocated across the cytoplasmic membrane), and thus conserves the redox energy in a proton gradient.</text>
</comment>
<feature type="transmembrane region" description="Helical" evidence="7">
    <location>
        <begin position="36"/>
        <end position="61"/>
    </location>
</feature>
<dbReference type="AlphaFoldDB" id="A0AAJ5TXI2"/>
<accession>A0AAJ5TXI2</accession>
<dbReference type="HAMAP" id="MF_00445">
    <property type="entry name" value="NDH1_NuoN_1"/>
    <property type="match status" value="1"/>
</dbReference>
<feature type="transmembrane region" description="Helical" evidence="7">
    <location>
        <begin position="298"/>
        <end position="317"/>
    </location>
</feature>
<feature type="transmembrane region" description="Helical" evidence="7">
    <location>
        <begin position="238"/>
        <end position="259"/>
    </location>
</feature>
<organism evidence="10 11">
    <name type="scientific">Buchnera aphidicola</name>
    <name type="common">Brevicoryne brassicae</name>
    <dbReference type="NCBI Taxonomy" id="911343"/>
    <lineage>
        <taxon>Bacteria</taxon>
        <taxon>Pseudomonadati</taxon>
        <taxon>Pseudomonadota</taxon>
        <taxon>Gammaproteobacteria</taxon>
        <taxon>Enterobacterales</taxon>
        <taxon>Erwiniaceae</taxon>
        <taxon>Buchnera</taxon>
    </lineage>
</organism>
<protein>
    <recommendedName>
        <fullName evidence="7">NADH-quinone oxidoreductase subunit N</fullName>
        <ecNumber evidence="7">7.1.1.-</ecNumber>
    </recommendedName>
    <alternativeName>
        <fullName evidence="7">NADH dehydrogenase I subunit N</fullName>
    </alternativeName>
    <alternativeName>
        <fullName evidence="7">NDH-1 subunit N</fullName>
    </alternativeName>
</protein>
<dbReference type="NCBIfam" id="TIGR01770">
    <property type="entry name" value="NDH_I_N"/>
    <property type="match status" value="1"/>
</dbReference>
<reference evidence="10" key="1">
    <citation type="submission" date="2022-11" db="EMBL/GenBank/DDBJ databases">
        <title>The whole genome sequencing of pests is an important tool to study the evolution of the plant-insect interaction and insecticide resistance.</title>
        <authorList>
            <person name="Kananovich Y."/>
        </authorList>
    </citation>
    <scope>NUCLEOTIDE SEQUENCE</scope>
    <source>
        <strain evidence="10">BSU_Bre_2018</strain>
    </source>
</reference>
<proteinExistence type="inferred from homology"/>
<keyword evidence="4 7" id="KW-0472">Membrane</keyword>
<keyword evidence="7" id="KW-0813">Transport</keyword>
<evidence type="ECO:0000313" key="11">
    <source>
        <dbReference type="Proteomes" id="UP001163440"/>
    </source>
</evidence>
<feature type="domain" description="NADH:quinone oxidoreductase/Mrp antiporter transmembrane" evidence="9">
    <location>
        <begin position="122"/>
        <end position="421"/>
    </location>
</feature>
<feature type="transmembrane region" description="Helical" evidence="7">
    <location>
        <begin position="105"/>
        <end position="121"/>
    </location>
</feature>
<evidence type="ECO:0000259" key="9">
    <source>
        <dbReference type="Pfam" id="PF00361"/>
    </source>
</evidence>
<evidence type="ECO:0000256" key="5">
    <source>
        <dbReference type="ARBA" id="ARBA00025189"/>
    </source>
</evidence>
<evidence type="ECO:0000256" key="1">
    <source>
        <dbReference type="ARBA" id="ARBA00004127"/>
    </source>
</evidence>
<feature type="transmembrane region" description="Helical" evidence="7">
    <location>
        <begin position="451"/>
        <end position="474"/>
    </location>
</feature>
<dbReference type="GO" id="GO:0050136">
    <property type="term" value="F:NADH dehydrogenase (quinone) (non-electrogenic) activity"/>
    <property type="evidence" value="ECO:0007669"/>
    <property type="project" value="UniProtKB-UniRule"/>
</dbReference>